<dbReference type="SUPFAM" id="SSF88659">
    <property type="entry name" value="Sigma3 and sigma4 domains of RNA polymerase sigma factors"/>
    <property type="match status" value="1"/>
</dbReference>
<evidence type="ECO:0000256" key="3">
    <source>
        <dbReference type="ARBA" id="ARBA00023082"/>
    </source>
</evidence>
<dbReference type="RefSeq" id="WP_345264606.1">
    <property type="nucleotide sequence ID" value="NZ_BAABIM010000002.1"/>
</dbReference>
<evidence type="ECO:0000256" key="4">
    <source>
        <dbReference type="ARBA" id="ARBA00023125"/>
    </source>
</evidence>
<dbReference type="NCBIfam" id="TIGR02937">
    <property type="entry name" value="sigma70-ECF"/>
    <property type="match status" value="1"/>
</dbReference>
<dbReference type="InterPro" id="IPR039425">
    <property type="entry name" value="RNA_pol_sigma-70-like"/>
</dbReference>
<dbReference type="PANTHER" id="PTHR43133:SF8">
    <property type="entry name" value="RNA POLYMERASE SIGMA FACTOR HI_1459-RELATED"/>
    <property type="match status" value="1"/>
</dbReference>
<dbReference type="PANTHER" id="PTHR43133">
    <property type="entry name" value="RNA POLYMERASE ECF-TYPE SIGMA FACTO"/>
    <property type="match status" value="1"/>
</dbReference>
<keyword evidence="2" id="KW-0805">Transcription regulation</keyword>
<dbReference type="Pfam" id="PF08281">
    <property type="entry name" value="Sigma70_r4_2"/>
    <property type="match status" value="1"/>
</dbReference>
<evidence type="ECO:0000256" key="1">
    <source>
        <dbReference type="ARBA" id="ARBA00010641"/>
    </source>
</evidence>
<keyword evidence="4" id="KW-0238">DNA-binding</keyword>
<keyword evidence="5" id="KW-0804">Transcription</keyword>
<dbReference type="EMBL" id="BAABIM010000002">
    <property type="protein sequence ID" value="GAA4679947.1"/>
    <property type="molecule type" value="Genomic_DNA"/>
</dbReference>
<evidence type="ECO:0000313" key="8">
    <source>
        <dbReference type="Proteomes" id="UP001500621"/>
    </source>
</evidence>
<evidence type="ECO:0000256" key="2">
    <source>
        <dbReference type="ARBA" id="ARBA00023015"/>
    </source>
</evidence>
<dbReference type="InterPro" id="IPR013249">
    <property type="entry name" value="RNA_pol_sigma70_r4_t2"/>
</dbReference>
<sequence>MPDDDLVRAAKAGDPDAWRELYRAHAGRLVVWLSTRGQSDGIAGAEDVAADAWVVAAEKMHSFEGSADEFAGWIFGIARKISSTRHRTVVRRATYATDVVDDSWMDPVPAPQEAVAGDAWVRAQLAQLPPRERDVVGCIDGLGLDVAGTARALGISAVAVRVARHRGLRKLRAAAGIQAPPDPALTADPS</sequence>
<dbReference type="Gene3D" id="1.10.1740.10">
    <property type="match status" value="1"/>
</dbReference>
<evidence type="ECO:0000259" key="6">
    <source>
        <dbReference type="Pfam" id="PF08281"/>
    </source>
</evidence>
<accession>A0ABP8W5F9</accession>
<name>A0ABP8W5F9_9ACTN</name>
<keyword evidence="8" id="KW-1185">Reference proteome</keyword>
<evidence type="ECO:0000256" key="5">
    <source>
        <dbReference type="ARBA" id="ARBA00023163"/>
    </source>
</evidence>
<comment type="caution">
    <text evidence="7">The sequence shown here is derived from an EMBL/GenBank/DDBJ whole genome shotgun (WGS) entry which is preliminary data.</text>
</comment>
<dbReference type="InterPro" id="IPR014284">
    <property type="entry name" value="RNA_pol_sigma-70_dom"/>
</dbReference>
<keyword evidence="3" id="KW-0731">Sigma factor</keyword>
<gene>
    <name evidence="7" type="ORF">GCM10023226_16430</name>
</gene>
<dbReference type="Gene3D" id="1.10.10.10">
    <property type="entry name" value="Winged helix-like DNA-binding domain superfamily/Winged helix DNA-binding domain"/>
    <property type="match status" value="1"/>
</dbReference>
<dbReference type="InterPro" id="IPR013325">
    <property type="entry name" value="RNA_pol_sigma_r2"/>
</dbReference>
<protein>
    <submittedName>
        <fullName evidence="7">RNA polymerase sigma factor</fullName>
    </submittedName>
</protein>
<dbReference type="Proteomes" id="UP001500621">
    <property type="component" value="Unassembled WGS sequence"/>
</dbReference>
<dbReference type="InterPro" id="IPR036388">
    <property type="entry name" value="WH-like_DNA-bd_sf"/>
</dbReference>
<reference evidence="8" key="1">
    <citation type="journal article" date="2019" name="Int. J. Syst. Evol. Microbiol.">
        <title>The Global Catalogue of Microorganisms (GCM) 10K type strain sequencing project: providing services to taxonomists for standard genome sequencing and annotation.</title>
        <authorList>
            <consortium name="The Broad Institute Genomics Platform"/>
            <consortium name="The Broad Institute Genome Sequencing Center for Infectious Disease"/>
            <person name="Wu L."/>
            <person name="Ma J."/>
        </authorList>
    </citation>
    <scope>NUCLEOTIDE SEQUENCE [LARGE SCALE GENOMIC DNA]</scope>
    <source>
        <strain evidence="8">JCM 18127</strain>
    </source>
</reference>
<dbReference type="InterPro" id="IPR013324">
    <property type="entry name" value="RNA_pol_sigma_r3/r4-like"/>
</dbReference>
<proteinExistence type="inferred from homology"/>
<evidence type="ECO:0000313" key="7">
    <source>
        <dbReference type="EMBL" id="GAA4679947.1"/>
    </source>
</evidence>
<feature type="domain" description="RNA polymerase sigma factor 70 region 4 type 2" evidence="6">
    <location>
        <begin position="120"/>
        <end position="171"/>
    </location>
</feature>
<dbReference type="SUPFAM" id="SSF88946">
    <property type="entry name" value="Sigma2 domain of RNA polymerase sigma factors"/>
    <property type="match status" value="1"/>
</dbReference>
<comment type="similarity">
    <text evidence="1">Belongs to the sigma-70 factor family. ECF subfamily.</text>
</comment>
<organism evidence="7 8">
    <name type="scientific">Nocardioides nanhaiensis</name>
    <dbReference type="NCBI Taxonomy" id="1476871"/>
    <lineage>
        <taxon>Bacteria</taxon>
        <taxon>Bacillati</taxon>
        <taxon>Actinomycetota</taxon>
        <taxon>Actinomycetes</taxon>
        <taxon>Propionibacteriales</taxon>
        <taxon>Nocardioidaceae</taxon>
        <taxon>Nocardioides</taxon>
    </lineage>
</organism>